<accession>B2VV54</accession>
<dbReference type="InterPro" id="IPR006600">
    <property type="entry name" value="HTH_CenpB_DNA-bd_dom"/>
</dbReference>
<name>B2VV54_PYRTR</name>
<dbReference type="GO" id="GO:0003677">
    <property type="term" value="F:DNA binding"/>
    <property type="evidence" value="ECO:0007669"/>
    <property type="project" value="UniProtKB-KW"/>
</dbReference>
<dbReference type="InParanoid" id="B2VV54"/>
<sequence length="133" mass="15882">MGSNGYAQQQAISPQQELELVRYIKTLTERGLPPTREMIRNFSSEVAHQQLSESWVTRFINRHEIHLISKWTSAMDRTRHLADSESKYRLYFELLHRKITEYHLEARDIYNMDEKGFLIGLIGRSKRIFSRRQ</sequence>
<dbReference type="SMART" id="SM00674">
    <property type="entry name" value="CENPB"/>
    <property type="match status" value="1"/>
</dbReference>
<dbReference type="Proteomes" id="UP000001471">
    <property type="component" value="Unassembled WGS sequence"/>
</dbReference>
<dbReference type="Pfam" id="PF03221">
    <property type="entry name" value="HTH_Tnp_Tc5"/>
    <property type="match status" value="1"/>
</dbReference>
<evidence type="ECO:0000313" key="3">
    <source>
        <dbReference type="EMBL" id="EDU41675.1"/>
    </source>
</evidence>
<evidence type="ECO:0000313" key="4">
    <source>
        <dbReference type="Proteomes" id="UP000001471"/>
    </source>
</evidence>
<dbReference type="OMA" id="GQENTQY"/>
<dbReference type="PROSITE" id="PS51253">
    <property type="entry name" value="HTH_CENPB"/>
    <property type="match status" value="1"/>
</dbReference>
<organism evidence="3 4">
    <name type="scientific">Pyrenophora tritici-repentis (strain Pt-1C-BFP)</name>
    <name type="common">Wheat tan spot fungus</name>
    <name type="synonym">Drechslera tritici-repentis</name>
    <dbReference type="NCBI Taxonomy" id="426418"/>
    <lineage>
        <taxon>Eukaryota</taxon>
        <taxon>Fungi</taxon>
        <taxon>Dikarya</taxon>
        <taxon>Ascomycota</taxon>
        <taxon>Pezizomycotina</taxon>
        <taxon>Dothideomycetes</taxon>
        <taxon>Pleosporomycetidae</taxon>
        <taxon>Pleosporales</taxon>
        <taxon>Pleosporineae</taxon>
        <taxon>Pleosporaceae</taxon>
        <taxon>Pyrenophora</taxon>
    </lineage>
</organism>
<feature type="domain" description="HTH CENPB-type" evidence="2">
    <location>
        <begin position="4"/>
        <end position="69"/>
    </location>
</feature>
<proteinExistence type="predicted"/>
<dbReference type="HOGENOM" id="CLU_1907738_0_0_1"/>
<keyword evidence="1" id="KW-0238">DNA-binding</keyword>
<dbReference type="STRING" id="426418.B2VV54"/>
<evidence type="ECO:0000259" key="2">
    <source>
        <dbReference type="PROSITE" id="PS51253"/>
    </source>
</evidence>
<reference evidence="4" key="1">
    <citation type="journal article" date="2013" name="G3 (Bethesda)">
        <title>Comparative genomics of a plant-pathogenic fungus, Pyrenophora tritici-repentis, reveals transduplication and the impact of repeat elements on pathogenicity and population divergence.</title>
        <authorList>
            <person name="Manning V.A."/>
            <person name="Pandelova I."/>
            <person name="Dhillon B."/>
            <person name="Wilhelm L.J."/>
            <person name="Goodwin S.B."/>
            <person name="Berlin A.M."/>
            <person name="Figueroa M."/>
            <person name="Freitag M."/>
            <person name="Hane J.K."/>
            <person name="Henrissat B."/>
            <person name="Holman W.H."/>
            <person name="Kodira C.D."/>
            <person name="Martin J."/>
            <person name="Oliver R.P."/>
            <person name="Robbertse B."/>
            <person name="Schackwitz W."/>
            <person name="Schwartz D.C."/>
            <person name="Spatafora J.W."/>
            <person name="Turgeon B.G."/>
            <person name="Yandava C."/>
            <person name="Young S."/>
            <person name="Zhou S."/>
            <person name="Zeng Q."/>
            <person name="Grigoriev I.V."/>
            <person name="Ma L.-J."/>
            <person name="Ciuffetti L.M."/>
        </authorList>
    </citation>
    <scope>NUCLEOTIDE SEQUENCE [LARGE SCALE GENOMIC DNA]</scope>
    <source>
        <strain evidence="4">Pt-1C-BFP</strain>
    </source>
</reference>
<dbReference type="EMBL" id="DS231615">
    <property type="protein sequence ID" value="EDU41675.1"/>
    <property type="molecule type" value="Genomic_DNA"/>
</dbReference>
<gene>
    <name evidence="3" type="ORF">PTRG_02237</name>
</gene>
<protein>
    <recommendedName>
        <fullName evidence="2">HTH CENPB-type domain-containing protein</fullName>
    </recommendedName>
</protein>
<evidence type="ECO:0000256" key="1">
    <source>
        <dbReference type="ARBA" id="ARBA00023125"/>
    </source>
</evidence>
<dbReference type="AlphaFoldDB" id="B2VV54"/>